<gene>
    <name evidence="1" type="ORF">LEA_12397</name>
</gene>
<accession>K1TPY6</accession>
<dbReference type="EMBL" id="AJWY01008387">
    <property type="protein sequence ID" value="EKC61351.1"/>
    <property type="molecule type" value="Genomic_DNA"/>
</dbReference>
<feature type="non-terminal residue" evidence="1">
    <location>
        <position position="35"/>
    </location>
</feature>
<evidence type="ECO:0000313" key="1">
    <source>
        <dbReference type="EMBL" id="EKC61351.1"/>
    </source>
</evidence>
<reference evidence="1" key="1">
    <citation type="journal article" date="2013" name="Environ. Microbiol.">
        <title>Microbiota from the distal guts of lean and obese adolescents exhibit partial functional redundancy besides clear differences in community structure.</title>
        <authorList>
            <person name="Ferrer M."/>
            <person name="Ruiz A."/>
            <person name="Lanza F."/>
            <person name="Haange S.B."/>
            <person name="Oberbach A."/>
            <person name="Till H."/>
            <person name="Bargiela R."/>
            <person name="Campoy C."/>
            <person name="Segura M.T."/>
            <person name="Richter M."/>
            <person name="von Bergen M."/>
            <person name="Seifert J."/>
            <person name="Suarez A."/>
        </authorList>
    </citation>
    <scope>NUCLEOTIDE SEQUENCE</scope>
</reference>
<organism evidence="1">
    <name type="scientific">human gut metagenome</name>
    <dbReference type="NCBI Taxonomy" id="408170"/>
    <lineage>
        <taxon>unclassified sequences</taxon>
        <taxon>metagenomes</taxon>
        <taxon>organismal metagenomes</taxon>
    </lineage>
</organism>
<name>K1TPY6_9ZZZZ</name>
<protein>
    <submittedName>
        <fullName evidence="1">Uncharacterized protein</fullName>
    </submittedName>
</protein>
<comment type="caution">
    <text evidence="1">The sequence shown here is derived from an EMBL/GenBank/DDBJ whole genome shotgun (WGS) entry which is preliminary data.</text>
</comment>
<sequence>MGMILDYIEQAGKGKYQCFKTKKICLDSVDNDTIA</sequence>
<proteinExistence type="predicted"/>
<dbReference type="AlphaFoldDB" id="K1TPY6"/>